<dbReference type="eggNOG" id="COG1215">
    <property type="taxonomic scope" value="Bacteria"/>
</dbReference>
<accession>A9DYH1</accession>
<evidence type="ECO:0000259" key="3">
    <source>
        <dbReference type="Pfam" id="PF02709"/>
    </source>
</evidence>
<keyword evidence="5" id="KW-1185">Reference proteome</keyword>
<dbReference type="GO" id="GO:0016740">
    <property type="term" value="F:transferase activity"/>
    <property type="evidence" value="ECO:0007669"/>
    <property type="project" value="UniProtKB-KW"/>
</dbReference>
<evidence type="ECO:0000313" key="5">
    <source>
        <dbReference type="Proteomes" id="UP000002945"/>
    </source>
</evidence>
<gene>
    <name evidence="4" type="ORF">KAOT1_08183</name>
</gene>
<dbReference type="OrthoDB" id="6717394at2"/>
<evidence type="ECO:0000256" key="1">
    <source>
        <dbReference type="ARBA" id="ARBA00022679"/>
    </source>
</evidence>
<protein>
    <submittedName>
        <fullName evidence="4">Possible glycosyltransferase</fullName>
    </submittedName>
</protein>
<keyword evidence="1 4" id="KW-0808">Transferase</keyword>
<dbReference type="SUPFAM" id="SSF53448">
    <property type="entry name" value="Nucleotide-diphospho-sugar transferases"/>
    <property type="match status" value="1"/>
</dbReference>
<feature type="domain" description="Galactosyltransferase C-terminal" evidence="3">
    <location>
        <begin position="135"/>
        <end position="180"/>
    </location>
</feature>
<dbReference type="Pfam" id="PF00535">
    <property type="entry name" value="Glycos_transf_2"/>
    <property type="match status" value="1"/>
</dbReference>
<dbReference type="Gene3D" id="3.90.550.10">
    <property type="entry name" value="Spore Coat Polysaccharide Biosynthesis Protein SpsA, Chain A"/>
    <property type="match status" value="1"/>
</dbReference>
<reference evidence="4 5" key="1">
    <citation type="journal article" date="2011" name="J. Bacteriol.">
        <title>Genome sequence of the algicidal bacterium Kordia algicida OT-1.</title>
        <authorList>
            <person name="Lee H.S."/>
            <person name="Kang S.G."/>
            <person name="Kwon K.K."/>
            <person name="Lee J.H."/>
            <person name="Kim S.J."/>
        </authorList>
    </citation>
    <scope>NUCLEOTIDE SEQUENCE [LARGE SCALE GENOMIC DNA]</scope>
    <source>
        <strain evidence="4 5">OT-1</strain>
    </source>
</reference>
<dbReference type="RefSeq" id="WP_007094202.1">
    <property type="nucleotide sequence ID" value="NZ_CP142125.1"/>
</dbReference>
<feature type="domain" description="Glycosyltransferase 2-like" evidence="2">
    <location>
        <begin position="9"/>
        <end position="108"/>
    </location>
</feature>
<dbReference type="EMBL" id="ABIB01000005">
    <property type="protein sequence ID" value="EDP96132.1"/>
    <property type="molecule type" value="Genomic_DNA"/>
</dbReference>
<organism evidence="4 5">
    <name type="scientific">Kordia algicida OT-1</name>
    <dbReference type="NCBI Taxonomy" id="391587"/>
    <lineage>
        <taxon>Bacteria</taxon>
        <taxon>Pseudomonadati</taxon>
        <taxon>Bacteroidota</taxon>
        <taxon>Flavobacteriia</taxon>
        <taxon>Flavobacteriales</taxon>
        <taxon>Flavobacteriaceae</taxon>
        <taxon>Kordia</taxon>
    </lineage>
</organism>
<dbReference type="InterPro" id="IPR027791">
    <property type="entry name" value="Galactosyl_T_C"/>
</dbReference>
<evidence type="ECO:0000259" key="2">
    <source>
        <dbReference type="Pfam" id="PF00535"/>
    </source>
</evidence>
<name>A9DYH1_9FLAO</name>
<dbReference type="InterPro" id="IPR001173">
    <property type="entry name" value="Glyco_trans_2-like"/>
</dbReference>
<dbReference type="CDD" id="cd00761">
    <property type="entry name" value="Glyco_tranf_GTA_type"/>
    <property type="match status" value="1"/>
</dbReference>
<evidence type="ECO:0000313" key="4">
    <source>
        <dbReference type="EMBL" id="EDP96132.1"/>
    </source>
</evidence>
<dbReference type="AlphaFoldDB" id="A9DYH1"/>
<dbReference type="Proteomes" id="UP000002945">
    <property type="component" value="Unassembled WGS sequence"/>
</dbReference>
<sequence length="350" mass="40255">MKLKNKISFCTVSMNRLYHLKETLVRNIEDNIDYENIEFVLLDYNSNDDIKSWVTNDLKVYLDMGILKFYSTNIPETFHRSHSRNVVMKLATGDIICNLDADNYLGKDFAYFINYQFSFSGNIFLTSAFADGSTGRVCVKKDDFLAVKGYDERMSGWGFEDDDLYNRLTMSGLKNVKFNNSEFVEFIWHDVEESFENDINVTGVSAMYIQHKSSFQSTLLFLFQDGKFKYGNIEKPKAEEDAVNTELVEDTWQTGTFTKQNNAHISLTFTNDITKKIHIATTEATKNTVTQDAFIRVTDSIFKGRLLLLLTSLENKKLYKNKFASLQTAPNPENWGETIIQNLSKSLQSC</sequence>
<dbReference type="HOGENOM" id="CLU_064475_0_0_10"/>
<dbReference type="Pfam" id="PF02709">
    <property type="entry name" value="Glyco_transf_7C"/>
    <property type="match status" value="1"/>
</dbReference>
<dbReference type="STRING" id="391587.KAOT1_08183"/>
<comment type="caution">
    <text evidence="4">The sequence shown here is derived from an EMBL/GenBank/DDBJ whole genome shotgun (WGS) entry which is preliminary data.</text>
</comment>
<proteinExistence type="predicted"/>
<dbReference type="InterPro" id="IPR029044">
    <property type="entry name" value="Nucleotide-diphossugar_trans"/>
</dbReference>